<dbReference type="InterPro" id="IPR003599">
    <property type="entry name" value="Ig_sub"/>
</dbReference>
<evidence type="ECO:0008006" key="19">
    <source>
        <dbReference type="Google" id="ProtNLM"/>
    </source>
</evidence>
<keyword evidence="5" id="KW-0677">Repeat</keyword>
<feature type="domain" description="Ig-like" evidence="16">
    <location>
        <begin position="1089"/>
        <end position="1180"/>
    </location>
</feature>
<feature type="domain" description="Ig-like" evidence="16">
    <location>
        <begin position="1373"/>
        <end position="1461"/>
    </location>
</feature>
<dbReference type="InterPro" id="IPR036179">
    <property type="entry name" value="Ig-like_dom_sf"/>
</dbReference>
<feature type="domain" description="DH" evidence="15">
    <location>
        <begin position="116"/>
        <end position="293"/>
    </location>
</feature>
<feature type="domain" description="Ig-like" evidence="16">
    <location>
        <begin position="2192"/>
        <end position="2282"/>
    </location>
</feature>
<accession>A0AAQ4EP68</accession>
<dbReference type="FunFam" id="2.60.40.10:FF:000425">
    <property type="entry name" value="Myosin light chain kinase"/>
    <property type="match status" value="4"/>
</dbReference>
<feature type="domain" description="Ig-like" evidence="16">
    <location>
        <begin position="1878"/>
        <end position="1968"/>
    </location>
</feature>
<evidence type="ECO:0000256" key="5">
    <source>
        <dbReference type="ARBA" id="ARBA00022737"/>
    </source>
</evidence>
<comment type="similarity">
    <text evidence="2">Belongs to the protein kinase superfamily. CAMK Ser/Thr protein kinase family.</text>
</comment>
<dbReference type="GO" id="GO:0040017">
    <property type="term" value="P:positive regulation of locomotion"/>
    <property type="evidence" value="ECO:0007669"/>
    <property type="project" value="UniProtKB-ARBA"/>
</dbReference>
<dbReference type="InterPro" id="IPR011993">
    <property type="entry name" value="PH-like_dom_sf"/>
</dbReference>
<feature type="region of interest" description="Disordered" evidence="11">
    <location>
        <begin position="2269"/>
        <end position="2344"/>
    </location>
</feature>
<dbReference type="GO" id="GO:0005524">
    <property type="term" value="F:ATP binding"/>
    <property type="evidence" value="ECO:0007669"/>
    <property type="project" value="UniProtKB-KW"/>
</dbReference>
<feature type="domain" description="Ig-like" evidence="16">
    <location>
        <begin position="2786"/>
        <end position="2874"/>
    </location>
</feature>
<dbReference type="Pfam" id="PF22697">
    <property type="entry name" value="SOS1_NGEF_PH"/>
    <property type="match status" value="1"/>
</dbReference>
<feature type="compositionally biased region" description="Basic and acidic residues" evidence="11">
    <location>
        <begin position="1856"/>
        <end position="1882"/>
    </location>
</feature>
<feature type="domain" description="Ig-like" evidence="16">
    <location>
        <begin position="900"/>
        <end position="991"/>
    </location>
</feature>
<dbReference type="Gene3D" id="2.60.40.10">
    <property type="entry name" value="Immunoglobulins"/>
    <property type="match status" value="25"/>
</dbReference>
<feature type="domain" description="Ig-like" evidence="16">
    <location>
        <begin position="2396"/>
        <end position="2487"/>
    </location>
</feature>
<dbReference type="SMART" id="SM00233">
    <property type="entry name" value="PH"/>
    <property type="match status" value="1"/>
</dbReference>
<evidence type="ECO:0000259" key="16">
    <source>
        <dbReference type="PROSITE" id="PS50835"/>
    </source>
</evidence>
<feature type="compositionally biased region" description="Basic and acidic residues" evidence="11">
    <location>
        <begin position="2328"/>
        <end position="2344"/>
    </location>
</feature>
<dbReference type="SMART" id="SM00326">
    <property type="entry name" value="SH3"/>
    <property type="match status" value="1"/>
</dbReference>
<dbReference type="PROSITE" id="PS50003">
    <property type="entry name" value="PH_DOMAIN"/>
    <property type="match status" value="1"/>
</dbReference>
<evidence type="ECO:0000256" key="9">
    <source>
        <dbReference type="ARBA" id="ARBA00023319"/>
    </source>
</evidence>
<feature type="compositionally biased region" description="Basic and acidic residues" evidence="11">
    <location>
        <begin position="2279"/>
        <end position="2300"/>
    </location>
</feature>
<dbReference type="FunFam" id="2.60.40.10:FF:000345">
    <property type="entry name" value="Muscle M-line assembly protein unc-89"/>
    <property type="match status" value="11"/>
</dbReference>
<dbReference type="FunFam" id="2.60.40.10:FF:000032">
    <property type="entry name" value="palladin isoform X1"/>
    <property type="match status" value="1"/>
</dbReference>
<feature type="domain" description="Ig-like" evidence="16">
    <location>
        <begin position="2692"/>
        <end position="2779"/>
    </location>
</feature>
<feature type="domain" description="Ig-like" evidence="16">
    <location>
        <begin position="2882"/>
        <end position="2973"/>
    </location>
</feature>
<dbReference type="GO" id="GO:0045989">
    <property type="term" value="P:positive regulation of striated muscle contraction"/>
    <property type="evidence" value="ECO:0007669"/>
    <property type="project" value="UniProtKB-ARBA"/>
</dbReference>
<dbReference type="SMART" id="SM00325">
    <property type="entry name" value="RhoGEF"/>
    <property type="match status" value="1"/>
</dbReference>
<evidence type="ECO:0000256" key="7">
    <source>
        <dbReference type="ARBA" id="ARBA00022840"/>
    </source>
</evidence>
<feature type="compositionally biased region" description="Basic and acidic residues" evidence="11">
    <location>
        <begin position="2008"/>
        <end position="2034"/>
    </location>
</feature>
<feature type="region of interest" description="Disordered" evidence="11">
    <location>
        <begin position="2610"/>
        <end position="2640"/>
    </location>
</feature>
<feature type="compositionally biased region" description="Basic and acidic residues" evidence="11">
    <location>
        <begin position="2177"/>
        <end position="2198"/>
    </location>
</feature>
<sequence>MKYGIAFSRLKFLVNKVIQVTWLTSCPLLSQVIGGIYEAILDYKPLSSDEEGLPLKEGQEVEVIDTSKPRKWRVRTRSSRTGISQEGWVPCCYLEKKQGAVIEEQVAPKDRESYAKREAVVKELVETEEDFSRDMQRVVNNYLKEMENPIMPKELRDQKDVLFSNFKDICDFHNTELIKGVQFNASEPAKLGVTFLRLERDFDKHVKYCEDFPRAQELLQSGPLKEYFDDFSAKINDDKTLSDHLKLPIQRINDYQLLLKELIKYTARLHEDYTDLQRALDFMQAIPQRASDLQYINAIEGYHGNIHNWGRVIKHGWFDIIDAKNREQLRYLFLFKGRLCITEVKKIRANRNIYLVKNVLKTSESEIVETGDDDATLKILQKDSSGQDVPITLRAKDIEQKKEWARELQASRVASEVVEEMQLDDTSERQQEKSSYSRTTSLSESTAVPVSPDPASASMPRAEIFEASKEATSAATHSIRSGSVTSIDASKKDATGKPQFRKALRGLTCSQNDNTFLECEVSSPEKPTIQWLKDNIPLKKSSRVQLSEEEGKYKLYINDASSEDSGMYTIIASNSEGTTSCSAPLYVKPALSVAKPDSRPTSPGGTILPHAPVFKVKLKDTELLEGTSVRFELVVRGCPEPEVTVYKNGKKLVEDDRVRVMFESKEVFELVIDHISFEDMGKYTCVAVNSEGKDESSGTITVTKDKILFQGLTADDSAAEGSGPLTPPPKSPLFRWFKDGQEFEASERFQVTFDDIEDTLSLVFQHVTPDDAGLYTCVASTSSGKISCSAELTVQGAVIKKAPEAPTIAASLSDVEVNEGASAMLELKVKGYPKPKVTWKHEGKVIEAGGRYRFLFEDEESMTLVIKNTKKTDAGIYSVVAENESGTANTECRLTVNSTPTFKKELKDVSVMTDDVLKLDVEVQGTPAPDVKWYKDGQAVVEDDRVKITQPAEDAHQLIIKRAKVEDSGNYSCVISNTMGTQTGFSAVSVNAPPKFLQKLKDYEASETENVTFRVKISGNPKPNVSWKKDGKPLKPDGHRYQTLEETENVHCLIIDDVHQEDAAQYTVEIANEYGVETDSAALTITCKPKFKKPLSDVECCEGETNIKITVEVEGSPAPKVKWSLNDSLICEDNSFKFESVEESGKYTLVIKEAKSDMTGEMVCEAANVKGKDKCSGKFTVKSKPKIVKGLDDVNVEVGQSATFSVKVVNAKDAKVKWLKDDCEVTIDNKNVYAKEEADASFTLVIKSVTPEDAGQYTFKIKNELGEDSSTGRLSTQKKPEFKKKLQDQEISEEDVAEFTVVVTGEPKPNVKWLHGKREIKENDVYEITSDGDTYTLKAKRPNKELAGEYTCEAQNTCGKESCSASLTIHSKPEIIEGLKDIEGEVGDAAFFTVKIAGSPTPTVVWKKDDEEITVEATIKEIPQGKSYKVEFDELTLLLAGNYECVATNKYGSASTRGKLTVQSKPKFEKKPENQCVYSGEECVFEAKVSGFPTPNVTWYKDGEELFEGRRVEIKEDGDTHTITLKDLVMRDEAKYSCKAVNEKGEATDKAQLTVKEPVAPAIKGLKDQEASTGSTVKFQATITGIPAPDVIWKKDGKELSPSHKIAISSDVETESYTLVIHDVDDDFGQYTCKASNNAGETEADAMLTLKGEPPVFIKELEDVKVTINEEAVFHARIKGNPTPSATWSVPLSLPPELFKSALSGPNYRLKDGEPIVPSDHVKLTQEPDGTVALEVDEIRPDDAGHYAVVANNDKGKAATESDVETKPKGDDSVKSPAFSEGLKDATLTEGKPGHLEAKLAKGSAPSDVQWLKDGEPVKPSDHVKMVEKPDGTIALDIDKVTPSDAGHYSVMAENDEGKAASDADVKTQPKGAEPSKPRFEKGLQPATLPEGKPARLEAKVAPDTLPIKVEWLKDGKPVKLDDRVRAEQKPDGTLALVIDNVKPQDAGHYAVVASNDAGKTPSEADVDTIPKKAAKDQKPIFEKGLAPTELTEGKPGKLEAKLQPGDKPLDIQWLKDGKPIRPSDRVKPEEKPDGTVCLSIDDVKPEDAGRYSVVAKNPDGETASEADVTTKPDKIAAKPEKAAAKPKKPAFEKDLEPATLTEGKPARLEAKLAPGSNPTNVKWLKDGRPIRPSSRVKPEEKPDGTLALVIDDVRPEDAGNYSVVAENDAGEAESEADIKTQPEKYRKQRKPAFEKELAPTTLTEGKPARLEAKLEPDSNPTSVKWMKDGRPLRPSDRIKMEEKPDGTLALLIDDVRPEDAGNYSVVAANDAGEAESEADIKTQPDKYRKQRRPAFEKELQPATLPEGKPARLEAKLEPDSNPTSIKWLKDGRPIRPSDRIRTEERPDGTLALVIDDVRPEDAGHYSVVAANDAGEAASDADVKTKPEARIPGEKPEFVIELKNADLLEGQPLHLVGKVKSDSPFTTEWLKDGKKVEPSLRLALSQEPDGTVLLSIEHATPDDAGKYVCVAKNPEGKAESSSTVKVAELPKYEPEIVEELKPAVFTEGEPGKLEAKVSGDPMPDVKWIKDGKELPEDSRIRSTTSPGGDVALTIDPVKPEDAGKYDLVAANDEGECRTSAPVTVNHPPKFVKPLEPVEVVEGYPARLETTLAGQPTPDTEWQKDGKPLIPDGKNIKETKTPSGDVALEIPKAKPDDAGVYTCKAKNPLGEKETKAPLTVAGSDTGDKAEEKPTVSPLDDVEVMESEPFTLEAKITGKPTPEVEWFYGGKPIPRAADLETTFDGRKARLSSKHSLPSHAGRYECRATNSAGKASSKATVGVTPMSKPYFTKRLTDLEASPNEPLKLVTKVKGYPEPEITWRFNGKVIEPSMRYTMSKEGEVCTLTVPWPESKDCGVYECLAKNPVGEDKCSGRITIREKGEPPSFVKRLENLRIPEGDTATFTARIAGTPLPEVKWFKDGEELELTRRHKTELEPNGNLRLTIRDCKPEDFGEYRASIYNPYGSDTCMATLRVESKELLLWHSQLLQMDPLVPCLVVVGIVASMLVVILYQRESPAPCEDVPFFDGLNQFVFTCARKQCDL</sequence>
<feature type="domain" description="Ig-like" evidence="16">
    <location>
        <begin position="2588"/>
        <end position="2678"/>
    </location>
</feature>
<feature type="domain" description="Ig-like" evidence="16">
    <location>
        <begin position="1466"/>
        <end position="1554"/>
    </location>
</feature>
<keyword evidence="7" id="KW-0067">ATP-binding</keyword>
<feature type="domain" description="Ig-like" evidence="16">
    <location>
        <begin position="641"/>
        <end position="793"/>
    </location>
</feature>
<evidence type="ECO:0000256" key="12">
    <source>
        <dbReference type="SAM" id="Phobius"/>
    </source>
</evidence>
<keyword evidence="9" id="KW-0393">Immunoglobulin domain</keyword>
<dbReference type="InterPro" id="IPR001452">
    <property type="entry name" value="SH3_domain"/>
</dbReference>
<dbReference type="FunFam" id="2.60.40.10:FF:000107">
    <property type="entry name" value="Myosin, light chain kinase a"/>
    <property type="match status" value="4"/>
</dbReference>
<feature type="region of interest" description="Disordered" evidence="11">
    <location>
        <begin position="1751"/>
        <end position="1824"/>
    </location>
</feature>
<feature type="domain" description="Ig-like" evidence="16">
    <location>
        <begin position="806"/>
        <end position="895"/>
    </location>
</feature>
<dbReference type="InterPro" id="IPR001849">
    <property type="entry name" value="PH_domain"/>
</dbReference>
<reference evidence="17 18" key="1">
    <citation type="journal article" date="2023" name="Arcadia Sci">
        <title>De novo assembly of a long-read Amblyomma americanum tick genome.</title>
        <authorList>
            <person name="Chou S."/>
            <person name="Poskanzer K.E."/>
            <person name="Rollins M."/>
            <person name="Thuy-Boun P.S."/>
        </authorList>
    </citation>
    <scope>NUCLEOTIDE SEQUENCE [LARGE SCALE GENOMIC DNA]</scope>
    <source>
        <strain evidence="17">F_SG_1</strain>
        <tissue evidence="17">Salivary glands</tissue>
    </source>
</reference>
<feature type="compositionally biased region" description="Basic and acidic residues" evidence="11">
    <location>
        <begin position="2226"/>
        <end position="2242"/>
    </location>
</feature>
<dbReference type="SMART" id="SM00408">
    <property type="entry name" value="IGc2"/>
    <property type="match status" value="25"/>
</dbReference>
<dbReference type="Gene3D" id="2.30.29.30">
    <property type="entry name" value="Pleckstrin-homology domain (PH domain)/Phosphotyrosine-binding domain (PTB)"/>
    <property type="match status" value="1"/>
</dbReference>
<keyword evidence="12" id="KW-0472">Membrane</keyword>
<evidence type="ECO:0000259" key="14">
    <source>
        <dbReference type="PROSITE" id="PS50003"/>
    </source>
</evidence>
<evidence type="ECO:0000256" key="2">
    <source>
        <dbReference type="ARBA" id="ARBA00006692"/>
    </source>
</evidence>
<dbReference type="SUPFAM" id="SSF50044">
    <property type="entry name" value="SH3-domain"/>
    <property type="match status" value="1"/>
</dbReference>
<feature type="domain" description="Ig-like" evidence="16">
    <location>
        <begin position="1980"/>
        <end position="2070"/>
    </location>
</feature>
<feature type="domain" description="Ig-like" evidence="16">
    <location>
        <begin position="498"/>
        <end position="586"/>
    </location>
</feature>
<dbReference type="InterPro" id="IPR013783">
    <property type="entry name" value="Ig-like_fold"/>
</dbReference>
<feature type="transmembrane region" description="Helical" evidence="12">
    <location>
        <begin position="2989"/>
        <end position="3009"/>
    </location>
</feature>
<feature type="domain" description="Ig-like" evidence="16">
    <location>
        <begin position="1185"/>
        <end position="1275"/>
    </location>
</feature>
<keyword evidence="12" id="KW-0812">Transmembrane</keyword>
<feature type="compositionally biased region" description="Low complexity" evidence="11">
    <location>
        <begin position="434"/>
        <end position="446"/>
    </location>
</feature>
<feature type="compositionally biased region" description="Basic and acidic residues" evidence="11">
    <location>
        <begin position="2078"/>
        <end position="2097"/>
    </location>
</feature>
<evidence type="ECO:0000256" key="3">
    <source>
        <dbReference type="ARBA" id="ARBA00022443"/>
    </source>
</evidence>
<organism evidence="17 18">
    <name type="scientific">Amblyomma americanum</name>
    <name type="common">Lone star tick</name>
    <dbReference type="NCBI Taxonomy" id="6943"/>
    <lineage>
        <taxon>Eukaryota</taxon>
        <taxon>Metazoa</taxon>
        <taxon>Ecdysozoa</taxon>
        <taxon>Arthropoda</taxon>
        <taxon>Chelicerata</taxon>
        <taxon>Arachnida</taxon>
        <taxon>Acari</taxon>
        <taxon>Parasitiformes</taxon>
        <taxon>Ixodida</taxon>
        <taxon>Ixodoidea</taxon>
        <taxon>Ixodidae</taxon>
        <taxon>Amblyomminae</taxon>
        <taxon>Amblyomma</taxon>
    </lineage>
</organism>
<protein>
    <recommendedName>
        <fullName evidence="19">Muscle m-line assembly protein unc-89</fullName>
    </recommendedName>
</protein>
<dbReference type="InterPro" id="IPR003598">
    <property type="entry name" value="Ig_sub2"/>
</dbReference>
<dbReference type="Proteomes" id="UP001321473">
    <property type="component" value="Unassembled WGS sequence"/>
</dbReference>
<dbReference type="PANTHER" id="PTHR13817:SF171">
    <property type="entry name" value="STRETCHIN-MLCK, ISOFORM U"/>
    <property type="match status" value="1"/>
</dbReference>
<keyword evidence="18" id="KW-1185">Reference proteome</keyword>
<feature type="compositionally biased region" description="Basic and acidic residues" evidence="11">
    <location>
        <begin position="1811"/>
        <end position="1824"/>
    </location>
</feature>
<dbReference type="PROSITE" id="PS50010">
    <property type="entry name" value="DH_2"/>
    <property type="match status" value="1"/>
</dbReference>
<comment type="caution">
    <text evidence="17">The sequence shown here is derived from an EMBL/GenBank/DDBJ whole genome shotgun (WGS) entry which is preliminary data.</text>
</comment>
<dbReference type="CDD" id="cd00096">
    <property type="entry name" value="Ig"/>
    <property type="match status" value="1"/>
</dbReference>
<keyword evidence="4" id="KW-0963">Cytoplasm</keyword>
<dbReference type="EMBL" id="JARKHS020012908">
    <property type="protein sequence ID" value="KAK8776481.1"/>
    <property type="molecule type" value="Genomic_DNA"/>
</dbReference>
<feature type="domain" description="Ig-like" evidence="16">
    <location>
        <begin position="1280"/>
        <end position="1368"/>
    </location>
</feature>
<dbReference type="PROSITE" id="PS50835">
    <property type="entry name" value="IG_LIKE"/>
    <property type="match status" value="23"/>
</dbReference>
<comment type="subcellular location">
    <subcellularLocation>
        <location evidence="1">Cytoplasm</location>
        <location evidence="1">Myofibril</location>
        <location evidence="1">Sarcomere</location>
        <location evidence="1">A band</location>
    </subcellularLocation>
</comment>
<dbReference type="InterPro" id="IPR050964">
    <property type="entry name" value="Striated_Muscle_Regulatory"/>
</dbReference>
<keyword evidence="12" id="KW-1133">Transmembrane helix</keyword>
<evidence type="ECO:0000259" key="13">
    <source>
        <dbReference type="PROSITE" id="PS50002"/>
    </source>
</evidence>
<dbReference type="SMART" id="SM00409">
    <property type="entry name" value="IG"/>
    <property type="match status" value="25"/>
</dbReference>
<evidence type="ECO:0000256" key="10">
    <source>
        <dbReference type="PROSITE-ProRule" id="PRU00192"/>
    </source>
</evidence>
<dbReference type="InterPro" id="IPR007110">
    <property type="entry name" value="Ig-like_dom"/>
</dbReference>
<feature type="region of interest" description="Disordered" evidence="11">
    <location>
        <begin position="2078"/>
        <end position="2146"/>
    </location>
</feature>
<dbReference type="InterPro" id="IPR036028">
    <property type="entry name" value="SH3-like_dom_sf"/>
</dbReference>
<evidence type="ECO:0000256" key="11">
    <source>
        <dbReference type="SAM" id="MobiDB-lite"/>
    </source>
</evidence>
<feature type="domain" description="Ig-like" evidence="16">
    <location>
        <begin position="994"/>
        <end position="1084"/>
    </location>
</feature>
<feature type="domain" description="SH3" evidence="13">
    <location>
        <begin position="32"/>
        <end position="99"/>
    </location>
</feature>
<evidence type="ECO:0000313" key="18">
    <source>
        <dbReference type="Proteomes" id="UP001321473"/>
    </source>
</evidence>
<dbReference type="InterPro" id="IPR013098">
    <property type="entry name" value="Ig_I-set"/>
</dbReference>
<dbReference type="GO" id="GO:0031672">
    <property type="term" value="C:A band"/>
    <property type="evidence" value="ECO:0007669"/>
    <property type="project" value="UniProtKB-SubCell"/>
</dbReference>
<feature type="compositionally biased region" description="Basic and acidic residues" evidence="11">
    <location>
        <begin position="2531"/>
        <end position="2540"/>
    </location>
</feature>
<dbReference type="FunFam" id="1.20.900.10:FF:000033">
    <property type="entry name" value="Muscle M-line assembly protein unc-89-like Protein"/>
    <property type="match status" value="1"/>
</dbReference>
<evidence type="ECO:0000256" key="8">
    <source>
        <dbReference type="ARBA" id="ARBA00023157"/>
    </source>
</evidence>
<evidence type="ECO:0000256" key="4">
    <source>
        <dbReference type="ARBA" id="ARBA00022490"/>
    </source>
</evidence>
<dbReference type="FunFam" id="2.60.40.10:FF:000080">
    <property type="entry name" value="Myosin light chain kinase, smooth muscle"/>
    <property type="match status" value="2"/>
</dbReference>
<feature type="domain" description="Ig-like" evidence="16">
    <location>
        <begin position="2294"/>
        <end position="2384"/>
    </location>
</feature>
<keyword evidence="6" id="KW-0547">Nucleotide-binding</keyword>
<evidence type="ECO:0000313" key="17">
    <source>
        <dbReference type="EMBL" id="KAK8776481.1"/>
    </source>
</evidence>
<evidence type="ECO:0000256" key="1">
    <source>
        <dbReference type="ARBA" id="ARBA00004161"/>
    </source>
</evidence>
<feature type="region of interest" description="Disordered" evidence="11">
    <location>
        <begin position="1855"/>
        <end position="1890"/>
    </location>
</feature>
<keyword evidence="8" id="KW-1015">Disulfide bond</keyword>
<dbReference type="GO" id="GO:0060298">
    <property type="term" value="P:positive regulation of sarcomere organization"/>
    <property type="evidence" value="ECO:0007669"/>
    <property type="project" value="UniProtKB-ARBA"/>
</dbReference>
<feature type="compositionally biased region" description="Basic and acidic residues" evidence="11">
    <location>
        <begin position="2207"/>
        <end position="2217"/>
    </location>
</feature>
<feature type="region of interest" description="Disordered" evidence="11">
    <location>
        <begin position="2166"/>
        <end position="2242"/>
    </location>
</feature>
<name>A0AAQ4EP68_AMBAM</name>
<evidence type="ECO:0000256" key="6">
    <source>
        <dbReference type="ARBA" id="ARBA00022741"/>
    </source>
</evidence>
<feature type="compositionally biased region" description="Basic and acidic residues" evidence="11">
    <location>
        <begin position="1992"/>
        <end position="2001"/>
    </location>
</feature>
<feature type="compositionally biased region" description="Basic and acidic residues" evidence="11">
    <location>
        <begin position="2309"/>
        <end position="2319"/>
    </location>
</feature>
<feature type="compositionally biased region" description="Basic and acidic residues" evidence="11">
    <location>
        <begin position="1969"/>
        <end position="1982"/>
    </location>
</feature>
<dbReference type="InterPro" id="IPR000219">
    <property type="entry name" value="DH_dom"/>
</dbReference>
<feature type="domain" description="Ig-like" evidence="16">
    <location>
        <begin position="1558"/>
        <end position="1649"/>
    </location>
</feature>
<dbReference type="Gene3D" id="2.30.30.40">
    <property type="entry name" value="SH3 Domains"/>
    <property type="match status" value="1"/>
</dbReference>
<dbReference type="PROSITE" id="PS50002">
    <property type="entry name" value="SH3"/>
    <property type="match status" value="1"/>
</dbReference>
<dbReference type="SUPFAM" id="SSF48065">
    <property type="entry name" value="DBL homology domain (DH-domain)"/>
    <property type="match status" value="1"/>
</dbReference>
<dbReference type="SUPFAM" id="SSF50729">
    <property type="entry name" value="PH domain-like"/>
    <property type="match status" value="1"/>
</dbReference>
<dbReference type="SUPFAM" id="SSF48726">
    <property type="entry name" value="Immunoglobulin"/>
    <property type="match status" value="25"/>
</dbReference>
<feature type="domain" description="Ig-like" evidence="16">
    <location>
        <begin position="2494"/>
        <end position="2583"/>
    </location>
</feature>
<feature type="region of interest" description="Disordered" evidence="11">
    <location>
        <begin position="1958"/>
        <end position="2041"/>
    </location>
</feature>
<dbReference type="GO" id="GO:0005085">
    <property type="term" value="F:guanyl-nucleotide exchange factor activity"/>
    <property type="evidence" value="ECO:0007669"/>
    <property type="project" value="InterPro"/>
</dbReference>
<feature type="region of interest" description="Disordered" evidence="11">
    <location>
        <begin position="419"/>
        <end position="496"/>
    </location>
</feature>
<dbReference type="Gene3D" id="1.20.900.10">
    <property type="entry name" value="Dbl homology (DH) domain"/>
    <property type="match status" value="1"/>
</dbReference>
<feature type="region of interest" description="Disordered" evidence="11">
    <location>
        <begin position="2531"/>
        <end position="2557"/>
    </location>
</feature>
<feature type="domain" description="PH" evidence="14">
    <location>
        <begin position="311"/>
        <end position="413"/>
    </location>
</feature>
<gene>
    <name evidence="17" type="ORF">V5799_030173</name>
</gene>
<proteinExistence type="inferred from homology"/>
<feature type="compositionally biased region" description="Basic and acidic residues" evidence="11">
    <location>
        <begin position="1754"/>
        <end position="1774"/>
    </location>
</feature>
<dbReference type="Pfam" id="PF00621">
    <property type="entry name" value="RhoGEF"/>
    <property type="match status" value="1"/>
</dbReference>
<evidence type="ECO:0000259" key="15">
    <source>
        <dbReference type="PROSITE" id="PS50010"/>
    </source>
</evidence>
<keyword evidence="3 10" id="KW-0728">SH3 domain</keyword>
<feature type="region of interest" description="Disordered" evidence="11">
    <location>
        <begin position="2673"/>
        <end position="2695"/>
    </location>
</feature>
<dbReference type="FunFam" id="2.60.40.10:FF:000873">
    <property type="entry name" value="Muscle M-line assembly protein unc-89"/>
    <property type="match status" value="1"/>
</dbReference>
<dbReference type="InterPro" id="IPR035899">
    <property type="entry name" value="DBL_dom_sf"/>
</dbReference>
<dbReference type="CDD" id="cd00160">
    <property type="entry name" value="RhoGEF"/>
    <property type="match status" value="1"/>
</dbReference>
<feature type="domain" description="Ig-like" evidence="16">
    <location>
        <begin position="1777"/>
        <end position="1867"/>
    </location>
</feature>
<dbReference type="PANTHER" id="PTHR13817">
    <property type="entry name" value="TITIN"/>
    <property type="match status" value="1"/>
</dbReference>
<dbReference type="InterPro" id="IPR055251">
    <property type="entry name" value="SOS1_NGEF_PH"/>
</dbReference>
<dbReference type="FunFam" id="2.60.40.10:FF:000145">
    <property type="entry name" value="Myosin light chain kinase, smooth muscle"/>
    <property type="match status" value="2"/>
</dbReference>
<feature type="domain" description="Ig-like" evidence="16">
    <location>
        <begin position="2090"/>
        <end position="2180"/>
    </location>
</feature>
<feature type="compositionally biased region" description="Polar residues" evidence="11">
    <location>
        <begin position="470"/>
        <end position="488"/>
    </location>
</feature>
<dbReference type="Pfam" id="PF07679">
    <property type="entry name" value="I-set"/>
    <property type="match status" value="25"/>
</dbReference>